<feature type="chain" id="PRO_5046573283" description="Peptidase S1 domain-containing protein" evidence="2">
    <location>
        <begin position="20"/>
        <end position="270"/>
    </location>
</feature>
<dbReference type="InterPro" id="IPR001254">
    <property type="entry name" value="Trypsin_dom"/>
</dbReference>
<dbReference type="PANTHER" id="PTHR24252:SF7">
    <property type="entry name" value="HYALIN"/>
    <property type="match status" value="1"/>
</dbReference>
<dbReference type="PROSITE" id="PS50240">
    <property type="entry name" value="TRYPSIN_DOM"/>
    <property type="match status" value="1"/>
</dbReference>
<comment type="caution">
    <text evidence="4">The sequence shown here is derived from an EMBL/GenBank/DDBJ whole genome shotgun (WGS) entry which is preliminary data.</text>
</comment>
<dbReference type="SUPFAM" id="SSF50494">
    <property type="entry name" value="Trypsin-like serine proteases"/>
    <property type="match status" value="1"/>
</dbReference>
<dbReference type="InterPro" id="IPR043504">
    <property type="entry name" value="Peptidase_S1_PA_chymotrypsin"/>
</dbReference>
<evidence type="ECO:0000256" key="1">
    <source>
        <dbReference type="ARBA" id="ARBA00023157"/>
    </source>
</evidence>
<reference evidence="4 5" key="1">
    <citation type="submission" date="2024-08" db="EMBL/GenBank/DDBJ databases">
        <authorList>
            <person name="Cucini C."/>
            <person name="Frati F."/>
        </authorList>
    </citation>
    <scope>NUCLEOTIDE SEQUENCE [LARGE SCALE GENOMIC DNA]</scope>
</reference>
<dbReference type="Proteomes" id="UP001642540">
    <property type="component" value="Unassembled WGS sequence"/>
</dbReference>
<dbReference type="CDD" id="cd00190">
    <property type="entry name" value="Tryp_SPc"/>
    <property type="match status" value="1"/>
</dbReference>
<sequence>MISKRILATFLSIIATVSATPAKIHSETFIIGGETADKDEFPWLVRYTVLPASGESRVCLGTLVDSDLVLTSASCVIGNSRPITVIAGDHLLLEVEGTEQSVASSEVVLHENFNSTGGLDNDIALIRLASHLTSTTSVKPVTLPRNTSDPVYYGYGIQAGWGETEEGGLSPVLLKAWVDIRDNYTCAEHGLTIPEGQVCSVDDKGAYKGDTGGPISCYGRQWEICGVLSTVGIDNTTIVGGYTNVALYLDWIAAHRSTYFQIEPLAVVLF</sequence>
<proteinExistence type="predicted"/>
<evidence type="ECO:0000313" key="5">
    <source>
        <dbReference type="Proteomes" id="UP001642540"/>
    </source>
</evidence>
<feature type="signal peptide" evidence="2">
    <location>
        <begin position="1"/>
        <end position="19"/>
    </location>
</feature>
<protein>
    <recommendedName>
        <fullName evidence="3">Peptidase S1 domain-containing protein</fullName>
    </recommendedName>
</protein>
<evidence type="ECO:0000256" key="2">
    <source>
        <dbReference type="SAM" id="SignalP"/>
    </source>
</evidence>
<accession>A0ABP1RQ44</accession>
<dbReference type="Gene3D" id="2.40.10.10">
    <property type="entry name" value="Trypsin-like serine proteases"/>
    <property type="match status" value="1"/>
</dbReference>
<keyword evidence="2" id="KW-0732">Signal</keyword>
<gene>
    <name evidence="4" type="ORF">ODALV1_LOCUS24702</name>
</gene>
<name>A0ABP1RQ44_9HEXA</name>
<organism evidence="4 5">
    <name type="scientific">Orchesella dallaii</name>
    <dbReference type="NCBI Taxonomy" id="48710"/>
    <lineage>
        <taxon>Eukaryota</taxon>
        <taxon>Metazoa</taxon>
        <taxon>Ecdysozoa</taxon>
        <taxon>Arthropoda</taxon>
        <taxon>Hexapoda</taxon>
        <taxon>Collembola</taxon>
        <taxon>Entomobryomorpha</taxon>
        <taxon>Entomobryoidea</taxon>
        <taxon>Orchesellidae</taxon>
        <taxon>Orchesellinae</taxon>
        <taxon>Orchesella</taxon>
    </lineage>
</organism>
<keyword evidence="1" id="KW-1015">Disulfide bond</keyword>
<dbReference type="InterPro" id="IPR001314">
    <property type="entry name" value="Peptidase_S1A"/>
</dbReference>
<dbReference type="InterPro" id="IPR009003">
    <property type="entry name" value="Peptidase_S1_PA"/>
</dbReference>
<dbReference type="Pfam" id="PF00089">
    <property type="entry name" value="Trypsin"/>
    <property type="match status" value="1"/>
</dbReference>
<dbReference type="EMBL" id="CAXLJM020000093">
    <property type="protein sequence ID" value="CAL8132666.1"/>
    <property type="molecule type" value="Genomic_DNA"/>
</dbReference>
<dbReference type="PRINTS" id="PR00722">
    <property type="entry name" value="CHYMOTRYPSIN"/>
</dbReference>
<keyword evidence="5" id="KW-1185">Reference proteome</keyword>
<evidence type="ECO:0000259" key="3">
    <source>
        <dbReference type="PROSITE" id="PS50240"/>
    </source>
</evidence>
<evidence type="ECO:0000313" key="4">
    <source>
        <dbReference type="EMBL" id="CAL8132666.1"/>
    </source>
</evidence>
<dbReference type="SMART" id="SM00020">
    <property type="entry name" value="Tryp_SPc"/>
    <property type="match status" value="1"/>
</dbReference>
<feature type="domain" description="Peptidase S1" evidence="3">
    <location>
        <begin position="30"/>
        <end position="257"/>
    </location>
</feature>
<dbReference type="PANTHER" id="PTHR24252">
    <property type="entry name" value="ACROSIN-RELATED"/>
    <property type="match status" value="1"/>
</dbReference>